<comment type="caution">
    <text evidence="1">The sequence shown here is derived from an EMBL/GenBank/DDBJ whole genome shotgun (WGS) entry which is preliminary data.</text>
</comment>
<protein>
    <submittedName>
        <fullName evidence="1">Uncharacterized protein</fullName>
    </submittedName>
</protein>
<accession>A0ABW8A8Q8</accession>
<keyword evidence="2" id="KW-1185">Reference proteome</keyword>
<dbReference type="RefSeq" id="WP_397023243.1">
    <property type="nucleotide sequence ID" value="NZ_JBITMB010000005.1"/>
</dbReference>
<proteinExistence type="predicted"/>
<name>A0ABW8A8Q8_9ACTN</name>
<dbReference type="Proteomes" id="UP001612928">
    <property type="component" value="Unassembled WGS sequence"/>
</dbReference>
<evidence type="ECO:0000313" key="1">
    <source>
        <dbReference type="EMBL" id="MFI7443159.1"/>
    </source>
</evidence>
<gene>
    <name evidence="1" type="ORF">ACIBP5_24580</name>
</gene>
<reference evidence="1 2" key="1">
    <citation type="submission" date="2024-10" db="EMBL/GenBank/DDBJ databases">
        <title>The Natural Products Discovery Center: Release of the First 8490 Sequenced Strains for Exploring Actinobacteria Biosynthetic Diversity.</title>
        <authorList>
            <person name="Kalkreuter E."/>
            <person name="Kautsar S.A."/>
            <person name="Yang D."/>
            <person name="Bader C.D."/>
            <person name="Teijaro C.N."/>
            <person name="Fluegel L."/>
            <person name="Davis C.M."/>
            <person name="Simpson J.R."/>
            <person name="Lauterbach L."/>
            <person name="Steele A.D."/>
            <person name="Gui C."/>
            <person name="Meng S."/>
            <person name="Li G."/>
            <person name="Viehrig K."/>
            <person name="Ye F."/>
            <person name="Su P."/>
            <person name="Kiefer A.F."/>
            <person name="Nichols A."/>
            <person name="Cepeda A.J."/>
            <person name="Yan W."/>
            <person name="Fan B."/>
            <person name="Jiang Y."/>
            <person name="Adhikari A."/>
            <person name="Zheng C.-J."/>
            <person name="Schuster L."/>
            <person name="Cowan T.M."/>
            <person name="Smanski M.J."/>
            <person name="Chevrette M.G."/>
            <person name="De Carvalho L.P.S."/>
            <person name="Shen B."/>
        </authorList>
    </citation>
    <scope>NUCLEOTIDE SEQUENCE [LARGE SCALE GENOMIC DNA]</scope>
    <source>
        <strain evidence="1 2">NPDC049503</strain>
    </source>
</reference>
<organism evidence="1 2">
    <name type="scientific">Nonomuraea indica</name>
    <dbReference type="NCBI Taxonomy" id="1581193"/>
    <lineage>
        <taxon>Bacteria</taxon>
        <taxon>Bacillati</taxon>
        <taxon>Actinomycetota</taxon>
        <taxon>Actinomycetes</taxon>
        <taxon>Streptosporangiales</taxon>
        <taxon>Streptosporangiaceae</taxon>
        <taxon>Nonomuraea</taxon>
    </lineage>
</organism>
<dbReference type="EMBL" id="JBITMB010000005">
    <property type="protein sequence ID" value="MFI7443159.1"/>
    <property type="molecule type" value="Genomic_DNA"/>
</dbReference>
<evidence type="ECO:0000313" key="2">
    <source>
        <dbReference type="Proteomes" id="UP001612928"/>
    </source>
</evidence>
<sequence length="45" mass="4626">MAHVPAVAWPAAHDHSQGFTHLLETGGAHRDLRAAAAVGPAMADL</sequence>